<dbReference type="PANTHER" id="PTHR45658:SF18">
    <property type="entry name" value="PROTEIN GAT2"/>
    <property type="match status" value="1"/>
</dbReference>
<evidence type="ECO:0000256" key="5">
    <source>
        <dbReference type="ARBA" id="ARBA00023159"/>
    </source>
</evidence>
<dbReference type="InterPro" id="IPR000679">
    <property type="entry name" value="Znf_GATA"/>
</dbReference>
<dbReference type="PROSITE" id="PS50114">
    <property type="entry name" value="GATA_ZN_FINGER_2"/>
    <property type="match status" value="1"/>
</dbReference>
<evidence type="ECO:0000313" key="8">
    <source>
        <dbReference type="EMBL" id="CAK9228703.1"/>
    </source>
</evidence>
<dbReference type="PANTHER" id="PTHR45658">
    <property type="entry name" value="GATA TRANSCRIPTION FACTOR"/>
    <property type="match status" value="1"/>
</dbReference>
<keyword evidence="9" id="KW-1185">Reference proteome</keyword>
<evidence type="ECO:0000256" key="3">
    <source>
        <dbReference type="ARBA" id="ARBA00022771"/>
    </source>
</evidence>
<evidence type="ECO:0000256" key="6">
    <source>
        <dbReference type="PROSITE-ProRule" id="PRU00094"/>
    </source>
</evidence>
<dbReference type="SMART" id="SM00401">
    <property type="entry name" value="ZnF_GATA"/>
    <property type="match status" value="1"/>
</dbReference>
<keyword evidence="3 6" id="KW-0863">Zinc-finger</keyword>
<dbReference type="InterPro" id="IPR013088">
    <property type="entry name" value="Znf_NHR/GATA"/>
</dbReference>
<accession>A0ABP0US09</accession>
<proteinExistence type="inferred from homology"/>
<comment type="similarity">
    <text evidence="1">Belongs to the type IV zinc-finger family. Class A subfamily.</text>
</comment>
<gene>
    <name evidence="8" type="ORF">CSSPTR1EN2_LOCUS19343</name>
</gene>
<sequence>MHHPLENHSIHHSPFSSLLFSPLPSPPPTPLKLKAWMLSWQQLMGLDHQCSLKKQQKPLVVVSADGAAGPSQQPFDAVNFPIDDLLDFSNEDIAGPIGEEAAADHQLQLAAASSFTAVVPSVTKVETITCLQAAALASSSSSSSSYIEELEELEWASRLFLEDSFTVSDDSSCRRTLSNDCSSVISIEERDSEISALFNTPGYDKAAASPLSVLDQQTSATSSELTGSELHSLDFCVPARARSKRSRNGGKIWMSGIMSCTTTTSCGTSARISAATSQCSAQQDTVEEGEEWQSFYSQRAKQSRKLSASQQGGGEVLQCQHCQTQKTPQWRIGPMGPKTLCNACGVRYKSGRLLPEYRPAASPAYIARKHSNSHKKILEMRRQRELMGASPA</sequence>
<keyword evidence="4" id="KW-0862">Zinc</keyword>
<dbReference type="CDD" id="cd00202">
    <property type="entry name" value="ZnF_GATA"/>
    <property type="match status" value="1"/>
</dbReference>
<dbReference type="Proteomes" id="UP001497512">
    <property type="component" value="Chromosome 6"/>
</dbReference>
<dbReference type="Gene3D" id="3.30.50.10">
    <property type="entry name" value="Erythroid Transcription Factor GATA-1, subunit A"/>
    <property type="match status" value="1"/>
</dbReference>
<reference evidence="8" key="1">
    <citation type="submission" date="2024-02" db="EMBL/GenBank/DDBJ databases">
        <authorList>
            <consortium name="ELIXIR-Norway"/>
            <consortium name="Elixir Norway"/>
        </authorList>
    </citation>
    <scope>NUCLEOTIDE SEQUENCE</scope>
</reference>
<dbReference type="EMBL" id="OZ019898">
    <property type="protein sequence ID" value="CAK9228703.1"/>
    <property type="molecule type" value="Genomic_DNA"/>
</dbReference>
<evidence type="ECO:0000256" key="4">
    <source>
        <dbReference type="ARBA" id="ARBA00022833"/>
    </source>
</evidence>
<protein>
    <recommendedName>
        <fullName evidence="7">GATA-type domain-containing protein</fullName>
    </recommendedName>
</protein>
<organism evidence="8 9">
    <name type="scientific">Sphagnum troendelagicum</name>
    <dbReference type="NCBI Taxonomy" id="128251"/>
    <lineage>
        <taxon>Eukaryota</taxon>
        <taxon>Viridiplantae</taxon>
        <taxon>Streptophyta</taxon>
        <taxon>Embryophyta</taxon>
        <taxon>Bryophyta</taxon>
        <taxon>Sphagnophytina</taxon>
        <taxon>Sphagnopsida</taxon>
        <taxon>Sphagnales</taxon>
        <taxon>Sphagnaceae</taxon>
        <taxon>Sphagnum</taxon>
    </lineage>
</organism>
<keyword evidence="5" id="KW-0010">Activator</keyword>
<evidence type="ECO:0000313" key="9">
    <source>
        <dbReference type="Proteomes" id="UP001497512"/>
    </source>
</evidence>
<evidence type="ECO:0000259" key="7">
    <source>
        <dbReference type="PROSITE" id="PS50114"/>
    </source>
</evidence>
<dbReference type="SUPFAM" id="SSF57716">
    <property type="entry name" value="Glucocorticoid receptor-like (DNA-binding domain)"/>
    <property type="match status" value="1"/>
</dbReference>
<evidence type="ECO:0000256" key="2">
    <source>
        <dbReference type="ARBA" id="ARBA00022723"/>
    </source>
</evidence>
<evidence type="ECO:0000256" key="1">
    <source>
        <dbReference type="ARBA" id="ARBA00005694"/>
    </source>
</evidence>
<feature type="domain" description="GATA-type" evidence="7">
    <location>
        <begin position="313"/>
        <end position="349"/>
    </location>
</feature>
<dbReference type="Pfam" id="PF00320">
    <property type="entry name" value="GATA"/>
    <property type="match status" value="1"/>
</dbReference>
<dbReference type="InterPro" id="IPR051140">
    <property type="entry name" value="GATA_TF"/>
</dbReference>
<name>A0ABP0US09_9BRYO</name>
<keyword evidence="2" id="KW-0479">Metal-binding</keyword>